<dbReference type="RefSeq" id="WP_010878824.1">
    <property type="nucleotide sequence ID" value="NZ_CP006577.1"/>
</dbReference>
<dbReference type="Proteomes" id="UP000028501">
    <property type="component" value="Chromosome"/>
</dbReference>
<organism evidence="2 3">
    <name type="scientific">Archaeoglobus fulgidus DSM 8774</name>
    <dbReference type="NCBI Taxonomy" id="1344584"/>
    <lineage>
        <taxon>Archaea</taxon>
        <taxon>Methanobacteriati</taxon>
        <taxon>Methanobacteriota</taxon>
        <taxon>Archaeoglobi</taxon>
        <taxon>Archaeoglobales</taxon>
        <taxon>Archaeoglobaceae</taxon>
        <taxon>Archaeoglobus</taxon>
    </lineage>
</organism>
<proteinExistence type="predicted"/>
<evidence type="ECO:0000313" key="3">
    <source>
        <dbReference type="Proteomes" id="UP000028501"/>
    </source>
</evidence>
<dbReference type="SMR" id="A0A075WEN1"/>
<feature type="transmembrane region" description="Helical" evidence="1">
    <location>
        <begin position="6"/>
        <end position="23"/>
    </location>
</feature>
<reference evidence="2 3" key="1">
    <citation type="submission" date="2013-07" db="EMBL/GenBank/DDBJ databases">
        <title>Genome of Archaeoglobus fulgidus.</title>
        <authorList>
            <person name="Fiebig A."/>
            <person name="Birkeland N.-K."/>
        </authorList>
    </citation>
    <scope>NUCLEOTIDE SEQUENCE [LARGE SCALE GENOMIC DNA]</scope>
    <source>
        <strain evidence="2 3">DSM 8774</strain>
    </source>
</reference>
<evidence type="ECO:0000256" key="1">
    <source>
        <dbReference type="SAM" id="Phobius"/>
    </source>
</evidence>
<dbReference type="GeneID" id="42809703"/>
<keyword evidence="1" id="KW-1133">Transmembrane helix</keyword>
<sequence>MPMPVLIFLIGYLPFFLAAYWIYDMESVRKQAITAGAILSFDAAMLAIFGGILGWI</sequence>
<dbReference type="KEGG" id="afg:AFULGI_00014380"/>
<evidence type="ECO:0000313" key="2">
    <source>
        <dbReference type="EMBL" id="AIG98207.1"/>
    </source>
</evidence>
<protein>
    <submittedName>
        <fullName evidence="2">Uncharacterized protein</fullName>
    </submittedName>
</protein>
<accession>A0A075WEN1</accession>
<keyword evidence="1" id="KW-0812">Transmembrane</keyword>
<dbReference type="EMBL" id="CP006577">
    <property type="protein sequence ID" value="AIG98207.1"/>
    <property type="molecule type" value="Genomic_DNA"/>
</dbReference>
<gene>
    <name evidence="2" type="ORF">AFULGI_00014380</name>
</gene>
<keyword evidence="1" id="KW-0472">Membrane</keyword>
<feature type="transmembrane region" description="Helical" evidence="1">
    <location>
        <begin position="35"/>
        <end position="55"/>
    </location>
</feature>
<dbReference type="AlphaFoldDB" id="A0A075WEN1"/>
<dbReference type="HOGENOM" id="CLU_3002938_0_0_2"/>
<name>A0A075WEN1_ARCFL</name>